<keyword evidence="5 12" id="KW-1133">Transmembrane helix</keyword>
<sequence length="125" mass="12741">MFQLILVMLGGAVGAGARHLTGRTTLALFGPNYPYGTLAVNLIGGFAMGVLVGALARMSVPGENWRLLLGVGVLGGFTTFSAFSLDVVNMIQRGDMASAAVYILLSVVGAIAALFAGLALVRVAA</sequence>
<evidence type="ECO:0000256" key="3">
    <source>
        <dbReference type="ARBA" id="ARBA00022519"/>
    </source>
</evidence>
<dbReference type="PANTHER" id="PTHR28259:SF1">
    <property type="entry name" value="FLUORIDE EXPORT PROTEIN 1-RELATED"/>
    <property type="match status" value="1"/>
</dbReference>
<feature type="binding site" evidence="12">
    <location>
        <position position="78"/>
    </location>
    <ligand>
        <name>Na(+)</name>
        <dbReference type="ChEBI" id="CHEBI:29101"/>
        <note>structural</note>
    </ligand>
</feature>
<keyword evidence="4 12" id="KW-0812">Transmembrane</keyword>
<evidence type="ECO:0000256" key="11">
    <source>
        <dbReference type="ARBA" id="ARBA00035585"/>
    </source>
</evidence>
<keyword evidence="12" id="KW-0479">Metal-binding</keyword>
<comment type="function">
    <text evidence="12">Fluoride-specific ion channel. Important for reducing fluoride concentration in the cell, thus reducing its toxicity.</text>
</comment>
<evidence type="ECO:0000256" key="8">
    <source>
        <dbReference type="ARBA" id="ARBA00023136"/>
    </source>
</evidence>
<evidence type="ECO:0000256" key="12">
    <source>
        <dbReference type="HAMAP-Rule" id="MF_00454"/>
    </source>
</evidence>
<feature type="transmembrane region" description="Helical" evidence="12">
    <location>
        <begin position="33"/>
        <end position="55"/>
    </location>
</feature>
<name>A0ABU9YA68_9SPHN</name>
<dbReference type="InterPro" id="IPR003691">
    <property type="entry name" value="FluC"/>
</dbReference>
<evidence type="ECO:0000256" key="9">
    <source>
        <dbReference type="ARBA" id="ARBA00023303"/>
    </source>
</evidence>
<protein>
    <recommendedName>
        <fullName evidence="12">Fluoride-specific ion channel FluC</fullName>
    </recommendedName>
</protein>
<feature type="transmembrane region" description="Helical" evidence="12">
    <location>
        <begin position="67"/>
        <end position="87"/>
    </location>
</feature>
<evidence type="ECO:0000256" key="7">
    <source>
        <dbReference type="ARBA" id="ARBA00023065"/>
    </source>
</evidence>
<comment type="subcellular location">
    <subcellularLocation>
        <location evidence="1 12">Cell membrane</location>
        <topology evidence="1 12">Multi-pass membrane protein</topology>
    </subcellularLocation>
</comment>
<evidence type="ECO:0000256" key="6">
    <source>
        <dbReference type="ARBA" id="ARBA00023053"/>
    </source>
</evidence>
<dbReference type="HAMAP" id="MF_00454">
    <property type="entry name" value="FluC"/>
    <property type="match status" value="1"/>
</dbReference>
<keyword evidence="7 12" id="KW-0406">Ion transport</keyword>
<evidence type="ECO:0000256" key="2">
    <source>
        <dbReference type="ARBA" id="ARBA00022475"/>
    </source>
</evidence>
<evidence type="ECO:0000256" key="4">
    <source>
        <dbReference type="ARBA" id="ARBA00022692"/>
    </source>
</evidence>
<dbReference type="Pfam" id="PF02537">
    <property type="entry name" value="CRCB"/>
    <property type="match status" value="1"/>
</dbReference>
<keyword evidence="8 12" id="KW-0472">Membrane</keyword>
<dbReference type="PANTHER" id="PTHR28259">
    <property type="entry name" value="FLUORIDE EXPORT PROTEIN 1-RELATED"/>
    <property type="match status" value="1"/>
</dbReference>
<evidence type="ECO:0000256" key="5">
    <source>
        <dbReference type="ARBA" id="ARBA00022989"/>
    </source>
</evidence>
<dbReference type="RefSeq" id="WP_343891058.1">
    <property type="nucleotide sequence ID" value="NZ_BAAAEH010000038.1"/>
</dbReference>
<accession>A0ABU9YA68</accession>
<comment type="similarity">
    <text evidence="10 12">Belongs to the fluoride channel Fluc/FEX (TC 1.A.43) family.</text>
</comment>
<reference evidence="13 14" key="1">
    <citation type="submission" date="2024-05" db="EMBL/GenBank/DDBJ databases">
        <authorList>
            <person name="Liu Q."/>
            <person name="Xin Y.-H."/>
        </authorList>
    </citation>
    <scope>NUCLEOTIDE SEQUENCE [LARGE SCALE GENOMIC DNA]</scope>
    <source>
        <strain evidence="13 14">CGMCC 1.10181</strain>
    </source>
</reference>
<comment type="catalytic activity">
    <reaction evidence="11">
        <text>fluoride(in) = fluoride(out)</text>
        <dbReference type="Rhea" id="RHEA:76159"/>
        <dbReference type="ChEBI" id="CHEBI:17051"/>
    </reaction>
    <physiologicalReaction direction="left-to-right" evidence="11">
        <dbReference type="Rhea" id="RHEA:76160"/>
    </physiologicalReaction>
</comment>
<dbReference type="Proteomes" id="UP001419910">
    <property type="component" value="Unassembled WGS sequence"/>
</dbReference>
<keyword evidence="14" id="KW-1185">Reference proteome</keyword>
<dbReference type="NCBIfam" id="TIGR00494">
    <property type="entry name" value="crcB"/>
    <property type="match status" value="1"/>
</dbReference>
<dbReference type="NCBIfam" id="NF010791">
    <property type="entry name" value="PRK14195.1"/>
    <property type="match status" value="1"/>
</dbReference>
<feature type="binding site" evidence="12">
    <location>
        <position position="75"/>
    </location>
    <ligand>
        <name>Na(+)</name>
        <dbReference type="ChEBI" id="CHEBI:29101"/>
        <note>structural</note>
    </ligand>
</feature>
<keyword evidence="3" id="KW-0997">Cell inner membrane</keyword>
<evidence type="ECO:0000313" key="14">
    <source>
        <dbReference type="Proteomes" id="UP001419910"/>
    </source>
</evidence>
<keyword evidence="9 12" id="KW-0407">Ion channel</keyword>
<feature type="transmembrane region" description="Helical" evidence="12">
    <location>
        <begin position="99"/>
        <end position="121"/>
    </location>
</feature>
<keyword evidence="12" id="KW-0813">Transport</keyword>
<proteinExistence type="inferred from homology"/>
<comment type="caution">
    <text evidence="13">The sequence shown here is derived from an EMBL/GenBank/DDBJ whole genome shotgun (WGS) entry which is preliminary data.</text>
</comment>
<evidence type="ECO:0000256" key="10">
    <source>
        <dbReference type="ARBA" id="ARBA00035120"/>
    </source>
</evidence>
<evidence type="ECO:0000256" key="1">
    <source>
        <dbReference type="ARBA" id="ARBA00004651"/>
    </source>
</evidence>
<keyword evidence="2 12" id="KW-1003">Cell membrane</keyword>
<dbReference type="EMBL" id="JBDIME010000032">
    <property type="protein sequence ID" value="MEN2792703.1"/>
    <property type="molecule type" value="Genomic_DNA"/>
</dbReference>
<evidence type="ECO:0000313" key="13">
    <source>
        <dbReference type="EMBL" id="MEN2792703.1"/>
    </source>
</evidence>
<organism evidence="13 14">
    <name type="scientific">Sphingomonas oligophenolica</name>
    <dbReference type="NCBI Taxonomy" id="301154"/>
    <lineage>
        <taxon>Bacteria</taxon>
        <taxon>Pseudomonadati</taxon>
        <taxon>Pseudomonadota</taxon>
        <taxon>Alphaproteobacteria</taxon>
        <taxon>Sphingomonadales</taxon>
        <taxon>Sphingomonadaceae</taxon>
        <taxon>Sphingomonas</taxon>
    </lineage>
</organism>
<comment type="activity regulation">
    <text evidence="12">Na(+) is not transported, but it plays an essential structural role and its presence is essential for fluoride channel function.</text>
</comment>
<gene>
    <name evidence="12 13" type="primary">crcB</name>
    <name evidence="12" type="synonym">fluC</name>
    <name evidence="13" type="ORF">ABC974_23950</name>
</gene>
<keyword evidence="6 12" id="KW-0915">Sodium</keyword>